<reference evidence="11" key="1">
    <citation type="submission" date="2007-04" db="EMBL/GenBank/DDBJ databases">
        <title>Annotation of Pediculus humanus corporis strain USDA.</title>
        <authorList>
            <person name="Kirkness E."/>
            <person name="Hannick L."/>
            <person name="Hass B."/>
            <person name="Bruggner R."/>
            <person name="Lawson D."/>
            <person name="Bidwell S."/>
            <person name="Joardar V."/>
            <person name="Caler E."/>
            <person name="Walenz B."/>
            <person name="Inman J."/>
            <person name="Schobel S."/>
            <person name="Galinsky K."/>
            <person name="Amedeo P."/>
            <person name="Strausberg R."/>
        </authorList>
    </citation>
    <scope>NUCLEOTIDE SEQUENCE</scope>
    <source>
        <strain evidence="11">USDA</strain>
    </source>
</reference>
<evidence type="ECO:0000256" key="3">
    <source>
        <dbReference type="ARBA" id="ARBA00022737"/>
    </source>
</evidence>
<protein>
    <recommendedName>
        <fullName evidence="7">Zinc finger CCHC domain-containing protein 7</fullName>
    </recommendedName>
    <alternativeName>
        <fullName evidence="8">TRAMP-like complex RNA-binding factor ZCCHC7</fullName>
    </alternativeName>
</protein>
<organism>
    <name type="scientific">Pediculus humanus subsp. corporis</name>
    <name type="common">Body louse</name>
    <dbReference type="NCBI Taxonomy" id="121224"/>
    <lineage>
        <taxon>Eukaryota</taxon>
        <taxon>Metazoa</taxon>
        <taxon>Ecdysozoa</taxon>
        <taxon>Arthropoda</taxon>
        <taxon>Hexapoda</taxon>
        <taxon>Insecta</taxon>
        <taxon>Pterygota</taxon>
        <taxon>Neoptera</taxon>
        <taxon>Paraneoptera</taxon>
        <taxon>Psocodea</taxon>
        <taxon>Troctomorpha</taxon>
        <taxon>Phthiraptera</taxon>
        <taxon>Anoplura</taxon>
        <taxon>Pediculidae</taxon>
        <taxon>Pediculus</taxon>
    </lineage>
</organism>
<dbReference type="GO" id="GO:0071037">
    <property type="term" value="P:nuclear polyadenylation-dependent snRNA catabolic process"/>
    <property type="evidence" value="ECO:0007669"/>
    <property type="project" value="TreeGrafter"/>
</dbReference>
<dbReference type="CTD" id="8238377"/>
<dbReference type="Proteomes" id="UP000009046">
    <property type="component" value="Unassembled WGS sequence"/>
</dbReference>
<dbReference type="GO" id="GO:0071031">
    <property type="term" value="P:nuclear mRNA surveillance of mRNA 3'-end processing"/>
    <property type="evidence" value="ECO:0007669"/>
    <property type="project" value="TreeGrafter"/>
</dbReference>
<dbReference type="PROSITE" id="PS50158">
    <property type="entry name" value="ZF_CCHC"/>
    <property type="match status" value="3"/>
</dbReference>
<dbReference type="InParanoid" id="E0VDQ7"/>
<name>E0VDQ7_PEDHC</name>
<dbReference type="OrthoDB" id="7608935at2759"/>
<keyword evidence="13" id="KW-1185">Reference proteome</keyword>
<dbReference type="AlphaFoldDB" id="E0VDQ7"/>
<dbReference type="GO" id="GO:0071036">
    <property type="term" value="P:nuclear polyadenylation-dependent snoRNA catabolic process"/>
    <property type="evidence" value="ECO:0007669"/>
    <property type="project" value="TreeGrafter"/>
</dbReference>
<dbReference type="eggNOG" id="KOG4400">
    <property type="taxonomic scope" value="Eukaryota"/>
</dbReference>
<keyword evidence="4 9" id="KW-0863">Zinc-finger</keyword>
<dbReference type="KEGG" id="phu:Phum_PHUM123150"/>
<dbReference type="SMART" id="SM00343">
    <property type="entry name" value="ZnF_C2HC"/>
    <property type="match status" value="4"/>
</dbReference>
<evidence type="ECO:0000256" key="8">
    <source>
        <dbReference type="ARBA" id="ARBA00043023"/>
    </source>
</evidence>
<dbReference type="InterPro" id="IPR001878">
    <property type="entry name" value="Znf_CCHC"/>
</dbReference>
<dbReference type="VEuPathDB" id="VectorBase:PHUM123150"/>
<gene>
    <name evidence="12" type="primary">8238377</name>
    <name evidence="11" type="ORF">Phum_PHUM123150</name>
</gene>
<accession>E0VDQ7</accession>
<keyword evidence="5" id="KW-0862">Zinc</keyword>
<dbReference type="GeneID" id="8238377"/>
<evidence type="ECO:0000256" key="9">
    <source>
        <dbReference type="PROSITE-ProRule" id="PRU00047"/>
    </source>
</evidence>
<evidence type="ECO:0000259" key="10">
    <source>
        <dbReference type="PROSITE" id="PS50158"/>
    </source>
</evidence>
<dbReference type="EMBL" id="DS235083">
    <property type="protein sequence ID" value="EEB11513.1"/>
    <property type="molecule type" value="Genomic_DNA"/>
</dbReference>
<dbReference type="EnsemblMetazoa" id="PHUM123150-RA">
    <property type="protein sequence ID" value="PHUM123150-PA"/>
    <property type="gene ID" value="PHUM123150"/>
</dbReference>
<reference evidence="11" key="2">
    <citation type="submission" date="2007-04" db="EMBL/GenBank/DDBJ databases">
        <title>The genome of the human body louse.</title>
        <authorList>
            <consortium name="The Human Body Louse Genome Consortium"/>
            <person name="Kirkness E."/>
            <person name="Walenz B."/>
            <person name="Hass B."/>
            <person name="Bruggner R."/>
            <person name="Strausberg R."/>
        </authorList>
    </citation>
    <scope>NUCLEOTIDE SEQUENCE</scope>
    <source>
        <strain evidence="11">USDA</strain>
    </source>
</reference>
<evidence type="ECO:0000313" key="13">
    <source>
        <dbReference type="Proteomes" id="UP000009046"/>
    </source>
</evidence>
<dbReference type="GO" id="GO:0071038">
    <property type="term" value="P:TRAMP-dependent tRNA surveillance pathway"/>
    <property type="evidence" value="ECO:0007669"/>
    <property type="project" value="TreeGrafter"/>
</dbReference>
<feature type="domain" description="CCHC-type" evidence="10">
    <location>
        <begin position="246"/>
        <end position="259"/>
    </location>
</feature>
<dbReference type="RefSeq" id="XP_002424251.1">
    <property type="nucleotide sequence ID" value="XM_002424206.1"/>
</dbReference>
<evidence type="ECO:0000256" key="2">
    <source>
        <dbReference type="ARBA" id="ARBA00022723"/>
    </source>
</evidence>
<evidence type="ECO:0000256" key="1">
    <source>
        <dbReference type="ARBA" id="ARBA00004123"/>
    </source>
</evidence>
<evidence type="ECO:0000256" key="6">
    <source>
        <dbReference type="ARBA" id="ARBA00023242"/>
    </source>
</evidence>
<reference evidence="12" key="3">
    <citation type="submission" date="2020-05" db="UniProtKB">
        <authorList>
            <consortium name="EnsemblMetazoa"/>
        </authorList>
    </citation>
    <scope>IDENTIFICATION</scope>
    <source>
        <strain evidence="12">USDA</strain>
    </source>
</reference>
<dbReference type="GO" id="GO:0031499">
    <property type="term" value="C:TRAMP complex"/>
    <property type="evidence" value="ECO:0007669"/>
    <property type="project" value="TreeGrafter"/>
</dbReference>
<dbReference type="Gene3D" id="4.10.60.10">
    <property type="entry name" value="Zinc finger, CCHC-type"/>
    <property type="match status" value="2"/>
</dbReference>
<dbReference type="GO" id="GO:0008270">
    <property type="term" value="F:zinc ion binding"/>
    <property type="evidence" value="ECO:0007669"/>
    <property type="project" value="UniProtKB-KW"/>
</dbReference>
<evidence type="ECO:0000313" key="11">
    <source>
        <dbReference type="EMBL" id="EEB11513.1"/>
    </source>
</evidence>
<dbReference type="GO" id="GO:0071035">
    <property type="term" value="P:nuclear polyadenylation-dependent rRNA catabolic process"/>
    <property type="evidence" value="ECO:0007669"/>
    <property type="project" value="TreeGrafter"/>
</dbReference>
<keyword evidence="3" id="KW-0677">Repeat</keyword>
<feature type="domain" description="CCHC-type" evidence="10">
    <location>
        <begin position="157"/>
        <end position="173"/>
    </location>
</feature>
<dbReference type="STRING" id="121224.E0VDQ7"/>
<evidence type="ECO:0000256" key="5">
    <source>
        <dbReference type="ARBA" id="ARBA00022833"/>
    </source>
</evidence>
<evidence type="ECO:0000313" key="12">
    <source>
        <dbReference type="EnsemblMetazoa" id="PHUM123150-PA"/>
    </source>
</evidence>
<evidence type="ECO:0000256" key="4">
    <source>
        <dbReference type="ARBA" id="ARBA00022771"/>
    </source>
</evidence>
<proteinExistence type="predicted"/>
<dbReference type="InterPro" id="IPR036875">
    <property type="entry name" value="Znf_CCHC_sf"/>
</dbReference>
<keyword evidence="2" id="KW-0479">Metal-binding</keyword>
<evidence type="ECO:0000256" key="7">
    <source>
        <dbReference type="ARBA" id="ARBA00041190"/>
    </source>
</evidence>
<keyword evidence="6" id="KW-0539">Nucleus</keyword>
<dbReference type="GO" id="GO:0071039">
    <property type="term" value="P:nuclear polyadenylation-dependent CUT catabolic process"/>
    <property type="evidence" value="ECO:0007669"/>
    <property type="project" value="TreeGrafter"/>
</dbReference>
<sequence length="296" mass="34671">MNNFIFIDSEDSENSVVEVEVPKRATPPIIEINDDDIYLHLSNISERPKMMTNQIQDIQIIKEIQKELPNNYDTQYCNPNHWTSDMIKFYNDDWGNEETFSVENIQRKMDKSPALWKISQKDLLRQHRSKRYYAYCDNCRQPGHVAYKCPEPLYVPKCHMCGTPGHIDHQCPNAICLNCGNETGEFKLCCYKCKFQTNQVCSRCSLKGHNYINCPDHWRLFHLTTKTKNIIIPNLNVNKKEKDIWCCNCGKKGHFFSNCHFPKELKSFTDSVPFIVSYKRDNALEKNNLQNGDKII</sequence>
<dbReference type="EMBL" id="AAZO01001448">
    <property type="status" value="NOT_ANNOTATED_CDS"/>
    <property type="molecule type" value="Genomic_DNA"/>
</dbReference>
<dbReference type="SUPFAM" id="SSF57756">
    <property type="entry name" value="Retrovirus zinc finger-like domains"/>
    <property type="match status" value="2"/>
</dbReference>
<dbReference type="GO" id="GO:0003723">
    <property type="term" value="F:RNA binding"/>
    <property type="evidence" value="ECO:0007669"/>
    <property type="project" value="TreeGrafter"/>
</dbReference>
<comment type="subcellular location">
    <subcellularLocation>
        <location evidence="1">Nucleus</location>
    </subcellularLocation>
</comment>
<feature type="domain" description="CCHC-type" evidence="10">
    <location>
        <begin position="136"/>
        <end position="151"/>
    </location>
</feature>
<dbReference type="PANTHER" id="PTHR46543">
    <property type="entry name" value="ZINC FINGER CCHC DOMAIN-CONTAINING PROTEIN 7"/>
    <property type="match status" value="1"/>
</dbReference>
<dbReference type="PANTHER" id="PTHR46543:SF1">
    <property type="entry name" value="ZINC FINGER CCHC DOMAIN-CONTAINING PROTEIN 7"/>
    <property type="match status" value="1"/>
</dbReference>
<dbReference type="HOGENOM" id="CLU_941055_0_0_1"/>
<dbReference type="InterPro" id="IPR051644">
    <property type="entry name" value="TRAMP_AT-DNA-binding"/>
</dbReference>